<proteinExistence type="predicted"/>
<feature type="region of interest" description="Disordered" evidence="2">
    <location>
        <begin position="50"/>
        <end position="91"/>
    </location>
</feature>
<organism evidence="5 6">
    <name type="scientific">Teladorsagia circumcincta</name>
    <name type="common">Brown stomach worm</name>
    <name type="synonym">Ostertagia circumcincta</name>
    <dbReference type="NCBI Taxonomy" id="45464"/>
    <lineage>
        <taxon>Eukaryota</taxon>
        <taxon>Metazoa</taxon>
        <taxon>Ecdysozoa</taxon>
        <taxon>Nematoda</taxon>
        <taxon>Chromadorea</taxon>
        <taxon>Rhabditida</taxon>
        <taxon>Rhabditina</taxon>
        <taxon>Rhabditomorpha</taxon>
        <taxon>Strongyloidea</taxon>
        <taxon>Trichostrongylidae</taxon>
        <taxon>Teladorsagia</taxon>
    </lineage>
</organism>
<feature type="compositionally biased region" description="Low complexity" evidence="2">
    <location>
        <begin position="66"/>
        <end position="82"/>
    </location>
</feature>
<evidence type="ECO:0000313" key="6">
    <source>
        <dbReference type="Proteomes" id="UP000230423"/>
    </source>
</evidence>
<protein>
    <submittedName>
        <fullName evidence="5">Nematode cuticle collagen domain protein</fullName>
    </submittedName>
</protein>
<evidence type="ECO:0000259" key="4">
    <source>
        <dbReference type="SMART" id="SM01088"/>
    </source>
</evidence>
<keyword evidence="3" id="KW-1133">Transmembrane helix</keyword>
<name>A0A2G9U4P1_TELCI</name>
<keyword evidence="3" id="KW-0472">Membrane</keyword>
<keyword evidence="1" id="KW-0677">Repeat</keyword>
<feature type="compositionally biased region" description="Basic and acidic residues" evidence="2">
    <location>
        <begin position="54"/>
        <end position="65"/>
    </location>
</feature>
<feature type="transmembrane region" description="Helical" evidence="3">
    <location>
        <begin position="347"/>
        <end position="370"/>
    </location>
</feature>
<reference evidence="5 6" key="1">
    <citation type="submission" date="2015-09" db="EMBL/GenBank/DDBJ databases">
        <title>Draft genome of the parasitic nematode Teladorsagia circumcincta isolate WARC Sus (inbred).</title>
        <authorList>
            <person name="Mitreva M."/>
        </authorList>
    </citation>
    <scope>NUCLEOTIDE SEQUENCE [LARGE SCALE GENOMIC DNA]</scope>
    <source>
        <strain evidence="5 6">S</strain>
    </source>
</reference>
<accession>A0A2G9U4P1</accession>
<keyword evidence="6" id="KW-1185">Reference proteome</keyword>
<keyword evidence="5" id="KW-0176">Collagen</keyword>
<dbReference type="GO" id="GO:0005581">
    <property type="term" value="C:collagen trimer"/>
    <property type="evidence" value="ECO:0007669"/>
    <property type="project" value="UniProtKB-KW"/>
</dbReference>
<dbReference type="Pfam" id="PF01484">
    <property type="entry name" value="Col_cuticle_N"/>
    <property type="match status" value="1"/>
</dbReference>
<feature type="region of interest" description="Disordered" evidence="2">
    <location>
        <begin position="122"/>
        <end position="147"/>
    </location>
</feature>
<dbReference type="SMART" id="SM01088">
    <property type="entry name" value="Col_cuticle_N"/>
    <property type="match status" value="1"/>
</dbReference>
<dbReference type="EMBL" id="KZ349157">
    <property type="protein sequence ID" value="PIO65251.1"/>
    <property type="molecule type" value="Genomic_DNA"/>
</dbReference>
<evidence type="ECO:0000313" key="5">
    <source>
        <dbReference type="EMBL" id="PIO65251.1"/>
    </source>
</evidence>
<dbReference type="OrthoDB" id="5869492at2759"/>
<dbReference type="AlphaFoldDB" id="A0A2G9U4P1"/>
<feature type="non-terminal residue" evidence="5">
    <location>
        <position position="1"/>
    </location>
</feature>
<gene>
    <name evidence="5" type="ORF">TELCIR_13087</name>
</gene>
<dbReference type="Proteomes" id="UP000230423">
    <property type="component" value="Unassembled WGS sequence"/>
</dbReference>
<evidence type="ECO:0000256" key="2">
    <source>
        <dbReference type="SAM" id="MobiDB-lite"/>
    </source>
</evidence>
<feature type="compositionally biased region" description="Basic and acidic residues" evidence="2">
    <location>
        <begin position="128"/>
        <end position="143"/>
    </location>
</feature>
<dbReference type="GO" id="GO:0042302">
    <property type="term" value="F:structural constituent of cuticle"/>
    <property type="evidence" value="ECO:0007669"/>
    <property type="project" value="InterPro"/>
</dbReference>
<keyword evidence="3" id="KW-0812">Transmembrane</keyword>
<dbReference type="InterPro" id="IPR002486">
    <property type="entry name" value="Col_cuticle_N"/>
</dbReference>
<evidence type="ECO:0000256" key="1">
    <source>
        <dbReference type="ARBA" id="ARBA00022737"/>
    </source>
</evidence>
<feature type="domain" description="Nematode cuticle collagen N-terminal" evidence="4">
    <location>
        <begin position="346"/>
        <end position="398"/>
    </location>
</feature>
<sequence length="425" mass="47761">EAPTLVFDEEDVTEESQVVAPSEIPLSKDELCAIYDKALQRHQKIVLKRQQTVDQERLGDPETKTSEASVSEESGTVSGVEVPPKSTPRQRLLSCGQPALIATEAELESVIKSLNTVLASCDQPSETPIKEGENSSTGEKSDNVDVATRPVRSASYPEARDDTKEHFKTLDDFDFREEFDRRFRQRKTQPTARVDLPVIGRPNKEDVVQSYRRRGLFDNVDYRQPPSVHHIASLDVPDNAAKTHTAFSFDEMDLVAEPDGNTETNNNVLTPNTYLTNKIIRAVLAEKPGNTEERFVGDLRNSCATTRNAFLINRQRKCGIPAAQTIEQTILSRGMSEKEERPSLRPVAFAAVVFSTVALTSCLLTFPMILHYVQTLESQVQLDLEYCQARARDMWKEMLNIETGGKRDVAKLADIVMTHRRLEKR</sequence>
<feature type="region of interest" description="Disordered" evidence="2">
    <location>
        <begin position="1"/>
        <end position="21"/>
    </location>
</feature>
<evidence type="ECO:0000256" key="3">
    <source>
        <dbReference type="SAM" id="Phobius"/>
    </source>
</evidence>